<dbReference type="Proteomes" id="UP000719766">
    <property type="component" value="Unassembled WGS sequence"/>
</dbReference>
<feature type="region of interest" description="Disordered" evidence="1">
    <location>
        <begin position="238"/>
        <end position="299"/>
    </location>
</feature>
<evidence type="ECO:0000259" key="2">
    <source>
        <dbReference type="Pfam" id="PF20149"/>
    </source>
</evidence>
<organism evidence="3 4">
    <name type="scientific">Suillus plorans</name>
    <dbReference type="NCBI Taxonomy" id="116603"/>
    <lineage>
        <taxon>Eukaryota</taxon>
        <taxon>Fungi</taxon>
        <taxon>Dikarya</taxon>
        <taxon>Basidiomycota</taxon>
        <taxon>Agaricomycotina</taxon>
        <taxon>Agaricomycetes</taxon>
        <taxon>Agaricomycetidae</taxon>
        <taxon>Boletales</taxon>
        <taxon>Suillineae</taxon>
        <taxon>Suillaceae</taxon>
        <taxon>Suillus</taxon>
    </lineage>
</organism>
<dbReference type="Pfam" id="PF20149">
    <property type="entry name" value="DUF6532"/>
    <property type="match status" value="1"/>
</dbReference>
<feature type="compositionally biased region" description="Basic and acidic residues" evidence="1">
    <location>
        <begin position="48"/>
        <end position="59"/>
    </location>
</feature>
<gene>
    <name evidence="3" type="ORF">HD556DRAFT_1451206</name>
</gene>
<reference evidence="3" key="1">
    <citation type="journal article" date="2020" name="New Phytol.">
        <title>Comparative genomics reveals dynamic genome evolution in host specialist ectomycorrhizal fungi.</title>
        <authorList>
            <person name="Lofgren L.A."/>
            <person name="Nguyen N.H."/>
            <person name="Vilgalys R."/>
            <person name="Ruytinx J."/>
            <person name="Liao H.L."/>
            <person name="Branco S."/>
            <person name="Kuo A."/>
            <person name="LaButti K."/>
            <person name="Lipzen A."/>
            <person name="Andreopoulos W."/>
            <person name="Pangilinan J."/>
            <person name="Riley R."/>
            <person name="Hundley H."/>
            <person name="Na H."/>
            <person name="Barry K."/>
            <person name="Grigoriev I.V."/>
            <person name="Stajich J.E."/>
            <person name="Kennedy P.G."/>
        </authorList>
    </citation>
    <scope>NUCLEOTIDE SEQUENCE</scope>
    <source>
        <strain evidence="3">S12</strain>
    </source>
</reference>
<feature type="compositionally biased region" description="Pro residues" evidence="1">
    <location>
        <begin position="266"/>
        <end position="280"/>
    </location>
</feature>
<feature type="region of interest" description="Disordered" evidence="1">
    <location>
        <begin position="1"/>
        <end position="222"/>
    </location>
</feature>
<dbReference type="EMBL" id="JABBWE010000123">
    <property type="protein sequence ID" value="KAG1784971.1"/>
    <property type="molecule type" value="Genomic_DNA"/>
</dbReference>
<dbReference type="InterPro" id="IPR045341">
    <property type="entry name" value="DUF6532"/>
</dbReference>
<proteinExistence type="predicted"/>
<name>A0A9P7A9T6_9AGAM</name>
<keyword evidence="4" id="KW-1185">Reference proteome</keyword>
<feature type="compositionally biased region" description="Pro residues" evidence="1">
    <location>
        <begin position="74"/>
        <end position="89"/>
    </location>
</feature>
<feature type="domain" description="DUF6532" evidence="2">
    <location>
        <begin position="363"/>
        <end position="478"/>
    </location>
</feature>
<feature type="compositionally biased region" description="Pro residues" evidence="1">
    <location>
        <begin position="122"/>
        <end position="133"/>
    </location>
</feature>
<accession>A0A9P7A9T6</accession>
<protein>
    <recommendedName>
        <fullName evidence="2">DUF6532 domain-containing protein</fullName>
    </recommendedName>
</protein>
<comment type="caution">
    <text evidence="3">The sequence shown here is derived from an EMBL/GenBank/DDBJ whole genome shotgun (WGS) entry which is preliminary data.</text>
</comment>
<dbReference type="AlphaFoldDB" id="A0A9P7A9T6"/>
<dbReference type="GeneID" id="64601674"/>
<sequence length="506" mass="57146">MPPRKPSQQARRTSNKKRASVSIEPPRPKKNSNTNASGRDIGTQLGLPEDRPETPEFLRRTSMATHAGFDHYNYPPPQLDGYPPQPQGPQEPEFYYHHYDHPPPQPQGPQEPEFYYHHYDHPPPQLDGYPPQPQGSQEPEFHHHHYDHPPPQLDGYPPQPQGPQEPEFYPQHYNHPPDEQLDAPQYHNLVSFGGSGVPRYTRWDIGNATAPLSPTPAPAPAPAPGLVVVSVVLPRERETERGEFSRGALQTEHSVGRSRAIERHLPPTPTPRPAPGPAPGPEQATPPSTAAPPLKLKKKDIQAIKTKAKTILRRIMLRTEGVSPTQKKRDKHISNALQDVRIDVVGDVPYETFETPRVHDEMVQDALHLRLPPAERAIAVKAHLSGLKFLHKVEIVDGVEVTRFFEAEYLVNMIVDMIWQQDLYHNIDLEKLDCVFGLAGAAVHNALKAFREGTYENVEASTDQFYDTYNLIMALIDEIRLDDTLRERYESLCNIIIARRQADLGL</sequence>
<feature type="compositionally biased region" description="Polar residues" evidence="1">
    <location>
        <begin position="1"/>
        <end position="12"/>
    </location>
</feature>
<dbReference type="RefSeq" id="XP_041152456.1">
    <property type="nucleotide sequence ID" value="XM_041307910.1"/>
</dbReference>
<evidence type="ECO:0000313" key="4">
    <source>
        <dbReference type="Proteomes" id="UP000719766"/>
    </source>
</evidence>
<evidence type="ECO:0000256" key="1">
    <source>
        <dbReference type="SAM" id="MobiDB-lite"/>
    </source>
</evidence>
<feature type="compositionally biased region" description="Pro residues" evidence="1">
    <location>
        <begin position="213"/>
        <end position="222"/>
    </location>
</feature>
<dbReference type="OrthoDB" id="2691117at2759"/>
<feature type="compositionally biased region" description="Pro residues" evidence="1">
    <location>
        <begin position="149"/>
        <end position="163"/>
    </location>
</feature>
<evidence type="ECO:0000313" key="3">
    <source>
        <dbReference type="EMBL" id="KAG1784971.1"/>
    </source>
</evidence>